<dbReference type="SUPFAM" id="SSF54427">
    <property type="entry name" value="NTF2-like"/>
    <property type="match status" value="1"/>
</dbReference>
<keyword evidence="1" id="KW-0732">Signal</keyword>
<dbReference type="EMBL" id="JACGXL010000001">
    <property type="protein sequence ID" value="MBA8886323.1"/>
    <property type="molecule type" value="Genomic_DNA"/>
</dbReference>
<comment type="caution">
    <text evidence="3">The sequence shown here is derived from an EMBL/GenBank/DDBJ whole genome shotgun (WGS) entry which is preliminary data.</text>
</comment>
<feature type="domain" description="DUF4440" evidence="2">
    <location>
        <begin position="32"/>
        <end position="138"/>
    </location>
</feature>
<evidence type="ECO:0000256" key="1">
    <source>
        <dbReference type="SAM" id="SignalP"/>
    </source>
</evidence>
<reference evidence="3 4" key="1">
    <citation type="submission" date="2020-07" db="EMBL/GenBank/DDBJ databases">
        <title>Genomic Encyclopedia of Type Strains, Phase IV (KMG-V): Genome sequencing to study the core and pangenomes of soil and plant-associated prokaryotes.</title>
        <authorList>
            <person name="Whitman W."/>
        </authorList>
    </citation>
    <scope>NUCLEOTIDE SEQUENCE [LARGE SCALE GENOMIC DNA]</scope>
    <source>
        <strain evidence="3 4">RH2WT43</strain>
    </source>
</reference>
<dbReference type="Pfam" id="PF14534">
    <property type="entry name" value="DUF4440"/>
    <property type="match status" value="1"/>
</dbReference>
<name>A0A839EUN7_9GAMM</name>
<dbReference type="Proteomes" id="UP000550401">
    <property type="component" value="Unassembled WGS sequence"/>
</dbReference>
<organism evidence="3 4">
    <name type="scientific">Dokdonella fugitiva</name>
    <dbReference type="NCBI Taxonomy" id="328517"/>
    <lineage>
        <taxon>Bacteria</taxon>
        <taxon>Pseudomonadati</taxon>
        <taxon>Pseudomonadota</taxon>
        <taxon>Gammaproteobacteria</taxon>
        <taxon>Lysobacterales</taxon>
        <taxon>Rhodanobacteraceae</taxon>
        <taxon>Dokdonella</taxon>
    </lineage>
</organism>
<dbReference type="InterPro" id="IPR027843">
    <property type="entry name" value="DUF4440"/>
</dbReference>
<keyword evidence="4" id="KW-1185">Reference proteome</keyword>
<evidence type="ECO:0000313" key="3">
    <source>
        <dbReference type="EMBL" id="MBA8886323.1"/>
    </source>
</evidence>
<feature type="signal peptide" evidence="1">
    <location>
        <begin position="1"/>
        <end position="22"/>
    </location>
</feature>
<accession>A0A839EUN7</accession>
<evidence type="ECO:0000313" key="4">
    <source>
        <dbReference type="Proteomes" id="UP000550401"/>
    </source>
</evidence>
<proteinExistence type="predicted"/>
<dbReference type="Gene3D" id="3.10.450.50">
    <property type="match status" value="1"/>
</dbReference>
<dbReference type="AlphaFoldDB" id="A0A839EUN7"/>
<gene>
    <name evidence="3" type="ORF">FHW12_000514</name>
</gene>
<protein>
    <recommendedName>
        <fullName evidence="2">DUF4440 domain-containing protein</fullName>
    </recommendedName>
</protein>
<evidence type="ECO:0000259" key="2">
    <source>
        <dbReference type="Pfam" id="PF14534"/>
    </source>
</evidence>
<sequence>MTPMRWLWIPTFALCAASAASARDAAADTRDLLRVEAELCRAFESGDAATARKDLDETFTLTDSHGGVTDRTQNLDEIARREPRYEVFRNREQKVRLYGDAAIVTGITEVKGISGTDAFAADFQFTDTWVRRDGRWKLAASHASRLQK</sequence>
<dbReference type="InterPro" id="IPR032710">
    <property type="entry name" value="NTF2-like_dom_sf"/>
</dbReference>
<dbReference type="RefSeq" id="WP_259392801.1">
    <property type="nucleotide sequence ID" value="NZ_JACGXL010000001.1"/>
</dbReference>
<feature type="chain" id="PRO_5032323382" description="DUF4440 domain-containing protein" evidence="1">
    <location>
        <begin position="23"/>
        <end position="148"/>
    </location>
</feature>